<accession>A0A853BSD3</accession>
<reference evidence="2 3" key="1">
    <citation type="submission" date="2020-07" db="EMBL/GenBank/DDBJ databases">
        <title>Sequencing the genomes of 1000 actinobacteria strains.</title>
        <authorList>
            <person name="Klenk H.-P."/>
        </authorList>
    </citation>
    <scope>NUCLEOTIDE SEQUENCE [LARGE SCALE GENOMIC DNA]</scope>
    <source>
        <strain evidence="2 3">DSM 45927</strain>
    </source>
</reference>
<proteinExistence type="predicted"/>
<organism evidence="2 3">
    <name type="scientific">Streptomonospora nanhaiensis</name>
    <dbReference type="NCBI Taxonomy" id="1323731"/>
    <lineage>
        <taxon>Bacteria</taxon>
        <taxon>Bacillati</taxon>
        <taxon>Actinomycetota</taxon>
        <taxon>Actinomycetes</taxon>
        <taxon>Streptosporangiales</taxon>
        <taxon>Nocardiopsidaceae</taxon>
        <taxon>Streptomonospora</taxon>
    </lineage>
</organism>
<keyword evidence="3" id="KW-1185">Reference proteome</keyword>
<dbReference type="InterPro" id="IPR006311">
    <property type="entry name" value="TAT_signal"/>
</dbReference>
<evidence type="ECO:0000313" key="3">
    <source>
        <dbReference type="Proteomes" id="UP000575985"/>
    </source>
</evidence>
<feature type="signal peptide" evidence="1">
    <location>
        <begin position="1"/>
        <end position="27"/>
    </location>
</feature>
<feature type="chain" id="PRO_5032361851" description="Peptidase inhibitor family I36" evidence="1">
    <location>
        <begin position="28"/>
        <end position="119"/>
    </location>
</feature>
<protein>
    <recommendedName>
        <fullName evidence="4">Peptidase inhibitor family I36</fullName>
    </recommendedName>
</protein>
<dbReference type="EMBL" id="JACCFO010000001">
    <property type="protein sequence ID" value="NYI97626.1"/>
    <property type="molecule type" value="Genomic_DNA"/>
</dbReference>
<comment type="caution">
    <text evidence="2">The sequence shown here is derived from an EMBL/GenBank/DDBJ whole genome shotgun (WGS) entry which is preliminary data.</text>
</comment>
<sequence length="119" mass="11917">MRGLLRTTFLSAAALAALAAAPVAASAASAPPDCSPGSICGYTEYGFRGEPIPLKAGVGCVNLQVPIRSIANTYGSPGIPAAAAVYDSPGCTGGMVAQVGQEQSDTMIIPDGVSVYLVW</sequence>
<gene>
    <name evidence="2" type="ORF">HNR12_003903</name>
</gene>
<dbReference type="RefSeq" id="WP_179768940.1">
    <property type="nucleotide sequence ID" value="NZ_JACCFO010000001.1"/>
</dbReference>
<keyword evidence="1" id="KW-0732">Signal</keyword>
<dbReference type="Pfam" id="PF03995">
    <property type="entry name" value="Inhibitor_I36"/>
    <property type="match status" value="1"/>
</dbReference>
<evidence type="ECO:0008006" key="4">
    <source>
        <dbReference type="Google" id="ProtNLM"/>
    </source>
</evidence>
<evidence type="ECO:0000256" key="1">
    <source>
        <dbReference type="SAM" id="SignalP"/>
    </source>
</evidence>
<dbReference type="Proteomes" id="UP000575985">
    <property type="component" value="Unassembled WGS sequence"/>
</dbReference>
<name>A0A853BSD3_9ACTN</name>
<dbReference type="PROSITE" id="PS51318">
    <property type="entry name" value="TAT"/>
    <property type="match status" value="1"/>
</dbReference>
<evidence type="ECO:0000313" key="2">
    <source>
        <dbReference type="EMBL" id="NYI97626.1"/>
    </source>
</evidence>
<dbReference type="AlphaFoldDB" id="A0A853BSD3"/>